<evidence type="ECO:0000313" key="4">
    <source>
        <dbReference type="Proteomes" id="UP000574276"/>
    </source>
</evidence>
<dbReference type="InterPro" id="IPR040591">
    <property type="entry name" value="RqcP2_RBD"/>
</dbReference>
<evidence type="ECO:0000256" key="1">
    <source>
        <dbReference type="PROSITE-ProRule" id="PRU00182"/>
    </source>
</evidence>
<name>A0A839K2Q5_9FIRM</name>
<keyword evidence="1" id="KW-0694">RNA-binding</keyword>
<protein>
    <submittedName>
        <fullName evidence="3">RNA-binding protein</fullName>
    </submittedName>
</protein>
<comment type="caution">
    <text evidence="3">The sequence shown here is derived from an EMBL/GenBank/DDBJ whole genome shotgun (WGS) entry which is preliminary data.</text>
</comment>
<dbReference type="InterPro" id="IPR012677">
    <property type="entry name" value="Nucleotide-bd_a/b_plait_sf"/>
</dbReference>
<gene>
    <name evidence="3" type="ORF">H0486_08785</name>
</gene>
<dbReference type="PROSITE" id="PS50889">
    <property type="entry name" value="S4"/>
    <property type="match status" value="1"/>
</dbReference>
<dbReference type="CDD" id="cd00165">
    <property type="entry name" value="S4"/>
    <property type="match status" value="1"/>
</dbReference>
<evidence type="ECO:0000259" key="2">
    <source>
        <dbReference type="SMART" id="SM00363"/>
    </source>
</evidence>
<dbReference type="SUPFAM" id="SSF55174">
    <property type="entry name" value="Alpha-L RNA-binding motif"/>
    <property type="match status" value="1"/>
</dbReference>
<dbReference type="InterPro" id="IPR036986">
    <property type="entry name" value="S4_RNA-bd_sf"/>
</dbReference>
<dbReference type="Pfam" id="PF01479">
    <property type="entry name" value="S4"/>
    <property type="match status" value="1"/>
</dbReference>
<dbReference type="EMBL" id="JACEGA010000001">
    <property type="protein sequence ID" value="MBB2182971.1"/>
    <property type="molecule type" value="Genomic_DNA"/>
</dbReference>
<dbReference type="GO" id="GO:0003723">
    <property type="term" value="F:RNA binding"/>
    <property type="evidence" value="ECO:0007669"/>
    <property type="project" value="UniProtKB-KW"/>
</dbReference>
<evidence type="ECO:0000313" key="3">
    <source>
        <dbReference type="EMBL" id="MBB2182971.1"/>
    </source>
</evidence>
<dbReference type="SMART" id="SM00363">
    <property type="entry name" value="S4"/>
    <property type="match status" value="1"/>
</dbReference>
<feature type="domain" description="RNA-binding S4" evidence="2">
    <location>
        <begin position="180"/>
        <end position="240"/>
    </location>
</feature>
<dbReference type="Gene3D" id="3.10.290.10">
    <property type="entry name" value="RNA-binding S4 domain"/>
    <property type="match status" value="1"/>
</dbReference>
<dbReference type="InterPro" id="IPR002942">
    <property type="entry name" value="S4_RNA-bd"/>
</dbReference>
<dbReference type="Gene3D" id="3.30.70.330">
    <property type="match status" value="1"/>
</dbReference>
<dbReference type="Proteomes" id="UP000574276">
    <property type="component" value="Unassembled WGS sequence"/>
</dbReference>
<proteinExistence type="predicted"/>
<accession>A0A839K2Q5</accession>
<dbReference type="Pfam" id="PF17774">
    <property type="entry name" value="YlmH_RBD"/>
    <property type="match status" value="1"/>
</dbReference>
<keyword evidence="4" id="KW-1185">Reference proteome</keyword>
<reference evidence="3 4" key="1">
    <citation type="submission" date="2020-07" db="EMBL/GenBank/DDBJ databases">
        <title>Characterization and genome sequencing of isolate MD1, a novel member within the family Lachnospiraceae.</title>
        <authorList>
            <person name="Rettenmaier R."/>
            <person name="Di Bello L."/>
            <person name="Zinser C."/>
            <person name="Scheitz K."/>
            <person name="Liebl W."/>
            <person name="Zverlov V."/>
        </authorList>
    </citation>
    <scope>NUCLEOTIDE SEQUENCE [LARGE SCALE GENOMIC DNA]</scope>
    <source>
        <strain evidence="3 4">MD1</strain>
    </source>
</reference>
<dbReference type="AlphaFoldDB" id="A0A839K2Q5"/>
<sequence length="256" mass="28851">MKQEKEELIFRKRLSDLANTADLRGCCLYSDFLNLNEQTIFLNLKYELPRIKYFTFGGFQDAERKILCFCGNEAISEESEIEYPINCIKITPVNIKFSDKLNHRDFLGAILNLGIDRSKLGDILVNENGGFLFCHSGISSFIAEQLSRVKHTNVTTQIITIQEFDYKPKFKEVIGTVTSVRLDSVLSVAFHGSRSSLSGLIEGGKVSVGGKIITSNSYTLKENDIVSVRGYGKFIYTGTTYQTKKGRYSVKLLIYS</sequence>
<dbReference type="Gene3D" id="3.30.1370.160">
    <property type="match status" value="1"/>
</dbReference>
<organism evidence="3 4">
    <name type="scientific">Variimorphobacter saccharofermentans</name>
    <dbReference type="NCBI Taxonomy" id="2755051"/>
    <lineage>
        <taxon>Bacteria</taxon>
        <taxon>Bacillati</taxon>
        <taxon>Bacillota</taxon>
        <taxon>Clostridia</taxon>
        <taxon>Lachnospirales</taxon>
        <taxon>Lachnospiraceae</taxon>
        <taxon>Variimorphobacter</taxon>
    </lineage>
</organism>